<gene>
    <name evidence="1" type="primary">ORF59831</name>
</gene>
<name>A0A0B6ZFT1_9EUPU</name>
<protein>
    <submittedName>
        <fullName evidence="1">Uncharacterized protein</fullName>
    </submittedName>
</protein>
<reference evidence="1" key="1">
    <citation type="submission" date="2014-12" db="EMBL/GenBank/DDBJ databases">
        <title>Insight into the proteome of Arion vulgaris.</title>
        <authorList>
            <person name="Aradska J."/>
            <person name="Bulat T."/>
            <person name="Smidak R."/>
            <person name="Sarate P."/>
            <person name="Gangsoo J."/>
            <person name="Sialana F."/>
            <person name="Bilban M."/>
            <person name="Lubec G."/>
        </authorList>
    </citation>
    <scope>NUCLEOTIDE SEQUENCE</scope>
    <source>
        <tissue evidence="1">Skin</tissue>
    </source>
</reference>
<feature type="non-terminal residue" evidence="1">
    <location>
        <position position="1"/>
    </location>
</feature>
<accession>A0A0B6ZFT1</accession>
<sequence length="52" mass="6316">PNDEPPLFVHIQHHVLKHFGHIKMSRCFGENNDRQHSSWKKRHRMIKMMVVT</sequence>
<dbReference type="EMBL" id="HACG01019841">
    <property type="protein sequence ID" value="CEK66706.1"/>
    <property type="molecule type" value="Transcribed_RNA"/>
</dbReference>
<proteinExistence type="predicted"/>
<evidence type="ECO:0000313" key="1">
    <source>
        <dbReference type="EMBL" id="CEK66706.1"/>
    </source>
</evidence>
<dbReference type="AlphaFoldDB" id="A0A0B6ZFT1"/>
<organism evidence="1">
    <name type="scientific">Arion vulgaris</name>
    <dbReference type="NCBI Taxonomy" id="1028688"/>
    <lineage>
        <taxon>Eukaryota</taxon>
        <taxon>Metazoa</taxon>
        <taxon>Spiralia</taxon>
        <taxon>Lophotrochozoa</taxon>
        <taxon>Mollusca</taxon>
        <taxon>Gastropoda</taxon>
        <taxon>Heterobranchia</taxon>
        <taxon>Euthyneura</taxon>
        <taxon>Panpulmonata</taxon>
        <taxon>Eupulmonata</taxon>
        <taxon>Stylommatophora</taxon>
        <taxon>Helicina</taxon>
        <taxon>Arionoidea</taxon>
        <taxon>Arionidae</taxon>
        <taxon>Arion</taxon>
    </lineage>
</organism>